<dbReference type="STRING" id="1764295.A0A5B8MWH5"/>
<evidence type="ECO:0000256" key="6">
    <source>
        <dbReference type="SAM" id="Phobius"/>
    </source>
</evidence>
<evidence type="ECO:0000256" key="4">
    <source>
        <dbReference type="ARBA" id="ARBA00022989"/>
    </source>
</evidence>
<dbReference type="EMBL" id="HBHL01008927">
    <property type="protein sequence ID" value="CAD9717068.1"/>
    <property type="molecule type" value="Transcribed_RNA"/>
</dbReference>
<dbReference type="GO" id="GO:0046839">
    <property type="term" value="P:phospholipid dephosphorylation"/>
    <property type="evidence" value="ECO:0007669"/>
    <property type="project" value="TreeGrafter"/>
</dbReference>
<comment type="similarity">
    <text evidence="2">Belongs to the PA-phosphatase related phosphoesterase family.</text>
</comment>
<keyword evidence="5 6" id="KW-0472">Membrane</keyword>
<dbReference type="Proteomes" id="UP000316726">
    <property type="component" value="Chromosome 15"/>
</dbReference>
<keyword evidence="4 6" id="KW-1133">Transmembrane helix</keyword>
<dbReference type="SUPFAM" id="SSF48317">
    <property type="entry name" value="Acid phosphatase/Vanadium-dependent haloperoxidase"/>
    <property type="match status" value="1"/>
</dbReference>
<reference evidence="8" key="2">
    <citation type="submission" date="2021-01" db="EMBL/GenBank/DDBJ databases">
        <authorList>
            <person name="Corre E."/>
            <person name="Pelletier E."/>
            <person name="Niang G."/>
            <person name="Scheremetjew M."/>
            <person name="Finn R."/>
            <person name="Kale V."/>
            <person name="Holt S."/>
            <person name="Cochrane G."/>
            <person name="Meng A."/>
            <person name="Brown T."/>
            <person name="Cohen L."/>
        </authorList>
    </citation>
    <scope>NUCLEOTIDE SEQUENCE</scope>
    <source>
        <strain evidence="8">CCMP1205</strain>
    </source>
</reference>
<evidence type="ECO:0000256" key="5">
    <source>
        <dbReference type="ARBA" id="ARBA00023136"/>
    </source>
</evidence>
<dbReference type="AlphaFoldDB" id="A0A5B8MWH5"/>
<feature type="transmembrane region" description="Helical" evidence="6">
    <location>
        <begin position="88"/>
        <end position="109"/>
    </location>
</feature>
<organism evidence="9 10">
    <name type="scientific">Chloropicon primus</name>
    <dbReference type="NCBI Taxonomy" id="1764295"/>
    <lineage>
        <taxon>Eukaryota</taxon>
        <taxon>Viridiplantae</taxon>
        <taxon>Chlorophyta</taxon>
        <taxon>Chloropicophyceae</taxon>
        <taxon>Chloropicales</taxon>
        <taxon>Chloropicaceae</taxon>
        <taxon>Chloropicon</taxon>
    </lineage>
</organism>
<accession>A0A5B8MWH5</accession>
<evidence type="ECO:0000313" key="8">
    <source>
        <dbReference type="EMBL" id="CAD9717068.1"/>
    </source>
</evidence>
<sequence length="286" mass="32144">MDSDMHELQTFRHLSRSSLKAHGTRSEYKFKAKGDRLSYFMDWLFVLLLIFVSIVADPSPAFEKYITEGELASGTYSYPLRPNSFPSWALLPACILFPCLVIVMCMKSIKRTTGRQLHHALLGLFMSLGFTNCLTCFLKLMIGRPRPDFLARCFDNNVPDPIPFSSPGYPACTGDPAVVAEGRRSFPSGHSSLSFGSQWYLTLFLINFLDAFDEEGHPWKLFVASLPSCGALFVAASRVSDYWHHTTDVLAGSLLGILIAYISYKQQHYKVHYHLNDLVGSSYNSV</sequence>
<dbReference type="Pfam" id="PF01569">
    <property type="entry name" value="PAP2"/>
    <property type="match status" value="1"/>
</dbReference>
<keyword evidence="3 6" id="KW-0812">Transmembrane</keyword>
<reference evidence="9 10" key="1">
    <citation type="submission" date="2018-07" db="EMBL/GenBank/DDBJ databases">
        <title>The complete nuclear genome of the prasinophyte Chloropicon primus (CCMP1205).</title>
        <authorList>
            <person name="Pombert J.-F."/>
            <person name="Otis C."/>
            <person name="Turmel M."/>
            <person name="Lemieux C."/>
        </authorList>
    </citation>
    <scope>NUCLEOTIDE SEQUENCE [LARGE SCALE GENOMIC DNA]</scope>
    <source>
        <strain evidence="9 10">CCMP1205</strain>
    </source>
</reference>
<evidence type="ECO:0000259" key="7">
    <source>
        <dbReference type="SMART" id="SM00014"/>
    </source>
</evidence>
<dbReference type="InterPro" id="IPR036938">
    <property type="entry name" value="PAP2/HPO_sf"/>
</dbReference>
<dbReference type="Gene3D" id="1.20.144.10">
    <property type="entry name" value="Phosphatidic acid phosphatase type 2/haloperoxidase"/>
    <property type="match status" value="1"/>
</dbReference>
<feature type="transmembrane region" description="Helical" evidence="6">
    <location>
        <begin position="242"/>
        <end position="264"/>
    </location>
</feature>
<comment type="subcellular location">
    <subcellularLocation>
        <location evidence="1">Membrane</location>
        <topology evidence="1">Multi-pass membrane protein</topology>
    </subcellularLocation>
</comment>
<feature type="transmembrane region" description="Helical" evidence="6">
    <location>
        <begin position="37"/>
        <end position="56"/>
    </location>
</feature>
<dbReference type="GO" id="GO:0016020">
    <property type="term" value="C:membrane"/>
    <property type="evidence" value="ECO:0007669"/>
    <property type="project" value="UniProtKB-SubCell"/>
</dbReference>
<proteinExistence type="inferred from homology"/>
<name>A0A5B8MWH5_9CHLO</name>
<dbReference type="InterPro" id="IPR043216">
    <property type="entry name" value="PAP-like"/>
</dbReference>
<evidence type="ECO:0000256" key="2">
    <source>
        <dbReference type="ARBA" id="ARBA00008816"/>
    </source>
</evidence>
<dbReference type="SMART" id="SM00014">
    <property type="entry name" value="acidPPc"/>
    <property type="match status" value="1"/>
</dbReference>
<dbReference type="CDD" id="cd03390">
    <property type="entry name" value="PAP2_containing_1_like"/>
    <property type="match status" value="1"/>
</dbReference>
<evidence type="ECO:0000313" key="9">
    <source>
        <dbReference type="EMBL" id="QDZ24899.1"/>
    </source>
</evidence>
<dbReference type="InterPro" id="IPR000326">
    <property type="entry name" value="PAP2/HPO"/>
</dbReference>
<dbReference type="EMBL" id="CP031048">
    <property type="protein sequence ID" value="QDZ24899.1"/>
    <property type="molecule type" value="Genomic_DNA"/>
</dbReference>
<keyword evidence="10" id="KW-1185">Reference proteome</keyword>
<dbReference type="PANTHER" id="PTHR10165:SF35">
    <property type="entry name" value="RE23632P"/>
    <property type="match status" value="1"/>
</dbReference>
<feature type="transmembrane region" description="Helical" evidence="6">
    <location>
        <begin position="121"/>
        <end position="142"/>
    </location>
</feature>
<dbReference type="PANTHER" id="PTHR10165">
    <property type="entry name" value="LIPID PHOSPHATE PHOSPHATASE"/>
    <property type="match status" value="1"/>
</dbReference>
<gene>
    <name evidence="9" type="ORF">A3770_15p74170</name>
    <name evidence="8" type="ORF">CPRI1469_LOCUS5928</name>
</gene>
<evidence type="ECO:0000313" key="10">
    <source>
        <dbReference type="Proteomes" id="UP000316726"/>
    </source>
</evidence>
<evidence type="ECO:0000256" key="3">
    <source>
        <dbReference type="ARBA" id="ARBA00022692"/>
    </source>
</evidence>
<feature type="domain" description="Phosphatidic acid phosphatase type 2/haloperoxidase" evidence="7">
    <location>
        <begin position="122"/>
        <end position="264"/>
    </location>
</feature>
<dbReference type="OrthoDB" id="10030083at2759"/>
<dbReference type="GO" id="GO:0008195">
    <property type="term" value="F:phosphatidate phosphatase activity"/>
    <property type="evidence" value="ECO:0007669"/>
    <property type="project" value="TreeGrafter"/>
</dbReference>
<protein>
    <submittedName>
        <fullName evidence="9">Type 2 phosphatidic acid phosphatase</fullName>
    </submittedName>
</protein>
<evidence type="ECO:0000256" key="1">
    <source>
        <dbReference type="ARBA" id="ARBA00004141"/>
    </source>
</evidence>
<dbReference type="GO" id="GO:0006644">
    <property type="term" value="P:phospholipid metabolic process"/>
    <property type="evidence" value="ECO:0007669"/>
    <property type="project" value="InterPro"/>
</dbReference>